<evidence type="ECO:0000256" key="16">
    <source>
        <dbReference type="PROSITE-ProRule" id="PRU00560"/>
    </source>
</evidence>
<comment type="function">
    <text evidence="15">A helicase/nuclease that prepares dsDNA breaks (DSB) for recombinational DNA repair. Binds to DSBs and unwinds DNA via a highly rapid and processive ATP-dependent bidirectional helicase activity. Unwinds dsDNA until it encounters a Chi (crossover hotspot instigator) sequence from the 3' direction. Cuts ssDNA a few nucleotides 3' to the Chi site. The properties and activities of the enzyme are changed at Chi. The Chi-altered holoenzyme produces a long 3'-ssDNA overhang and facilitates RecA-binding to the ssDNA for homologous DNA recombination and repair. Holoenzyme degrades any linearized DNA that is unable to undergo homologous recombination. In the holoenzyme this subunit contributes ATPase, 3'-5' helicase, exonuclease activity and loads RecA onto ssDNA.</text>
</comment>
<feature type="binding site" evidence="15">
    <location>
        <position position="1000"/>
    </location>
    <ligand>
        <name>Mg(2+)</name>
        <dbReference type="ChEBI" id="CHEBI:18420"/>
    </ligand>
</feature>
<dbReference type="SUPFAM" id="SSF52980">
    <property type="entry name" value="Restriction endonuclease-like"/>
    <property type="match status" value="1"/>
</dbReference>
<comment type="subunit">
    <text evidence="15">Heterotrimer of RecB, RecC and RecD. All subunits contribute to DNA-binding. Interacts with RecA.</text>
</comment>
<organism evidence="20 21">
    <name type="scientific">Mycolicibacterium doricum</name>
    <dbReference type="NCBI Taxonomy" id="126673"/>
    <lineage>
        <taxon>Bacteria</taxon>
        <taxon>Bacillati</taxon>
        <taxon>Actinomycetota</taxon>
        <taxon>Actinomycetes</taxon>
        <taxon>Mycobacteriales</taxon>
        <taxon>Mycobacteriaceae</taxon>
        <taxon>Mycolicibacterium</taxon>
    </lineage>
</organism>
<dbReference type="GO" id="GO:0005829">
    <property type="term" value="C:cytosol"/>
    <property type="evidence" value="ECO:0007669"/>
    <property type="project" value="TreeGrafter"/>
</dbReference>
<dbReference type="GO" id="GO:0008854">
    <property type="term" value="F:exodeoxyribonuclease V activity"/>
    <property type="evidence" value="ECO:0007669"/>
    <property type="project" value="UniProtKB-EC"/>
</dbReference>
<dbReference type="Gene3D" id="3.90.320.10">
    <property type="match status" value="1"/>
</dbReference>
<feature type="region of interest" description="DNA-binding and helicase activity, interacts with RecC" evidence="15">
    <location>
        <begin position="1"/>
        <end position="756"/>
    </location>
</feature>
<sequence length="1142" mass="124847">MRGQMRDPLRSSLDFDLLGPLPAPRTTTVLEASAGTGKTFALAGLVTRYVAEGVATLDQMLLVTFGRAASQELRERVRGQMRDALVAFDDPSTVGDNELVAHLIDAPDEERHLRRLRLRDALAGFDAATIATTHQFCQLVLKSLGVAGDTDTGGQLVESLDELTAEIVDDLYLAHFGQQRDDPVLTRGQALALAGEVIRNPGAELRPRKPPPETVAAVRVEFAEAVCAELERRKRRSGVLHYDDLLSRLANALADADSPARTRMHRRWSIVMVDEFQDTDPVQWQVMDRAFTGRSTLILIGDPKQAIYAFRGGDIVTYLHAASTAGHRQTLGTNWRSDGGLVDRLQAVLRDAELGDPEIVVRPVEARHQGRRLQGAPHNDPFRLRIVSRDTFGTRADKAIPMDKLRPHISADLAADIGHLLASGATFCDQPIEAKDVAVIVETHKDARACFDALSVAGIPAVYTGDSDVFNSPAGDDWLCLLEAFDQPHRSGLVRAAATTMFFGRTAEELAAQGDPLTDEIAERLRAWADHARERGVAAIFEAANMTGMGRRVLSWRDGARHMTDLAHLTQVLHDVAHREHFGLPALRDWLRTQREERSGAVERNRRLDNDAAAVQIMTVWVSKGLQYPVVYLPFAFNRNIQTRDCVLFHDGRTRCLHIGGDDSPDHAQVERLGRSEAASDDVRLTYVALTRAQSQVVAWWAPSWDEPNGGLSRLLRGRRPGDTTVPDRCDPPRIDDGDARTALRAWADLGGPALEDSQIAGPAAPHPHVQPTGLQVRHFHRGIDTAWRRTSYSGLLRAAEETGGSGVTSEPEVVELDDETAGVPIWKPDDEAAAVSSPMAELPTGAKFGSLVHAVLEHADPFATDLRAELERRVREHRVWWPVDVAPEVLAEALLPMHDTPLGALAPNVTLRQIGLRDRLCELEFELPLARGDVRAGAPAITLADVGRLLGRHLQADDVLAPYGARLTDRALGGQSLKGYLTGSIDAVLRVDGRYLVVDYKTNWLGQPDSPLTAAHYGRARMAEAMLHSDYPLQALLYCVVVHRFLRWRVPGYDPEEHLGGVLYLFVRGMCGASTPQVDGDPAGVFSWRPPAPLVVALSDLLDAGSAAASKNAASKNTDGLVRIGLRVAATGGTPRRVNEG</sequence>
<dbReference type="GO" id="GO:0009338">
    <property type="term" value="C:exodeoxyribonuclease V complex"/>
    <property type="evidence" value="ECO:0007669"/>
    <property type="project" value="TreeGrafter"/>
</dbReference>
<keyword evidence="2 15" id="KW-0479">Metal-binding</keyword>
<gene>
    <name evidence="15 20" type="primary">recB</name>
    <name evidence="20" type="ORF">MDOR_05090</name>
</gene>
<dbReference type="InterPro" id="IPR000212">
    <property type="entry name" value="DNA_helicase_UvrD/REP"/>
</dbReference>
<dbReference type="PROSITE" id="PS51217">
    <property type="entry name" value="UVRD_HELICASE_CTER"/>
    <property type="match status" value="1"/>
</dbReference>
<dbReference type="GO" id="GO:0000724">
    <property type="term" value="P:double-strand break repair via homologous recombination"/>
    <property type="evidence" value="ECO:0007669"/>
    <property type="project" value="UniProtKB-UniRule"/>
</dbReference>
<keyword evidence="12 15" id="KW-0413">Isomerase</keyword>
<keyword evidence="4 15" id="KW-0227">DNA damage</keyword>
<feature type="region of interest" description="Disordered" evidence="17">
    <location>
        <begin position="717"/>
        <end position="736"/>
    </location>
</feature>
<dbReference type="CDD" id="cd22352">
    <property type="entry name" value="RecB_C-like"/>
    <property type="match status" value="1"/>
</dbReference>
<evidence type="ECO:0000256" key="5">
    <source>
        <dbReference type="ARBA" id="ARBA00022801"/>
    </source>
</evidence>
<evidence type="ECO:0000256" key="6">
    <source>
        <dbReference type="ARBA" id="ARBA00022806"/>
    </source>
</evidence>
<dbReference type="Pfam" id="PF13361">
    <property type="entry name" value="UvrD_C"/>
    <property type="match status" value="1"/>
</dbReference>
<dbReference type="GO" id="GO:0000287">
    <property type="term" value="F:magnesium ion binding"/>
    <property type="evidence" value="ECO:0007669"/>
    <property type="project" value="UniProtKB-UniRule"/>
</dbReference>
<feature type="binding site" evidence="15">
    <location>
        <position position="854"/>
    </location>
    <ligand>
        <name>Mg(2+)</name>
        <dbReference type="ChEBI" id="CHEBI:18420"/>
    </ligand>
</feature>
<feature type="binding site" evidence="16">
    <location>
        <begin position="32"/>
        <end position="39"/>
    </location>
    <ligand>
        <name>ATP</name>
        <dbReference type="ChEBI" id="CHEBI:30616"/>
    </ligand>
</feature>
<evidence type="ECO:0000259" key="18">
    <source>
        <dbReference type="PROSITE" id="PS51198"/>
    </source>
</evidence>
<dbReference type="NCBIfam" id="TIGR00609">
    <property type="entry name" value="recB"/>
    <property type="match status" value="1"/>
</dbReference>
<comment type="miscellaneous">
    <text evidence="15">In the RecBCD complex, RecB has a slow 3'-5' helicase, an exonuclease activity and loads RecA onto ssDNA, RecD has a fast 5'-3' helicase activity, while RecC stimulates the ATPase and processivity of the RecB helicase and contributes to recognition of the Chi site.</text>
</comment>
<protein>
    <recommendedName>
        <fullName evidence="15">RecBCD enzyme subunit RecB</fullName>
        <ecNumber evidence="15">3.1.11.5</ecNumber>
        <ecNumber evidence="15">5.6.2.4</ecNumber>
    </recommendedName>
    <alternativeName>
        <fullName evidence="15">DNA 3'-5' helicase subunit RecB</fullName>
    </alternativeName>
    <alternativeName>
        <fullName evidence="15">Exonuclease V subunit RecB</fullName>
        <shortName evidence="15">ExoV subunit RecB</shortName>
    </alternativeName>
    <alternativeName>
        <fullName evidence="15">Helicase/nuclease RecBCD subunit RecB</fullName>
    </alternativeName>
</protein>
<comment type="domain">
    <text evidence="15">The C-terminal domain has nuclease activity and interacts with RecD. It interacts with RecA, facilitating its loading onto ssDNA.</text>
</comment>
<dbReference type="GO" id="GO:0005524">
    <property type="term" value="F:ATP binding"/>
    <property type="evidence" value="ECO:0007669"/>
    <property type="project" value="UniProtKB-UniRule"/>
</dbReference>
<evidence type="ECO:0000259" key="19">
    <source>
        <dbReference type="PROSITE" id="PS51217"/>
    </source>
</evidence>
<dbReference type="OrthoDB" id="9810135at2"/>
<dbReference type="AlphaFoldDB" id="A0A7I7VMN9"/>
<dbReference type="PROSITE" id="PS51198">
    <property type="entry name" value="UVRD_HELICASE_ATP_BIND"/>
    <property type="match status" value="1"/>
</dbReference>
<dbReference type="InterPro" id="IPR004586">
    <property type="entry name" value="RecB"/>
</dbReference>
<evidence type="ECO:0000256" key="11">
    <source>
        <dbReference type="ARBA" id="ARBA00023204"/>
    </source>
</evidence>
<evidence type="ECO:0000256" key="8">
    <source>
        <dbReference type="ARBA" id="ARBA00022840"/>
    </source>
</evidence>
<dbReference type="InterPro" id="IPR014017">
    <property type="entry name" value="DNA_helicase_UvrD-like_C"/>
</dbReference>
<evidence type="ECO:0000256" key="7">
    <source>
        <dbReference type="ARBA" id="ARBA00022839"/>
    </source>
</evidence>
<keyword evidence="1 15" id="KW-0540">Nuclease</keyword>
<dbReference type="InterPro" id="IPR011335">
    <property type="entry name" value="Restrct_endonuc-II-like"/>
</dbReference>
<dbReference type="Pfam" id="PF12705">
    <property type="entry name" value="PDDEXK_1"/>
    <property type="match status" value="1"/>
</dbReference>
<evidence type="ECO:0000313" key="20">
    <source>
        <dbReference type="EMBL" id="BBZ06340.1"/>
    </source>
</evidence>
<evidence type="ECO:0000256" key="17">
    <source>
        <dbReference type="SAM" id="MobiDB-lite"/>
    </source>
</evidence>
<reference evidence="20 21" key="1">
    <citation type="journal article" date="2019" name="Emerg. Microbes Infect.">
        <title>Comprehensive subspecies identification of 175 nontuberculous mycobacteria species based on 7547 genomic profiles.</title>
        <authorList>
            <person name="Matsumoto Y."/>
            <person name="Kinjo T."/>
            <person name="Motooka D."/>
            <person name="Nabeya D."/>
            <person name="Jung N."/>
            <person name="Uechi K."/>
            <person name="Horii T."/>
            <person name="Iida T."/>
            <person name="Fujita J."/>
            <person name="Nakamura S."/>
        </authorList>
    </citation>
    <scope>NUCLEOTIDE SEQUENCE [LARGE SCALE GENOMIC DNA]</scope>
    <source>
        <strain evidence="20 21">JCM 12405</strain>
    </source>
</reference>
<dbReference type="EMBL" id="AP022605">
    <property type="protein sequence ID" value="BBZ06340.1"/>
    <property type="molecule type" value="Genomic_DNA"/>
</dbReference>
<keyword evidence="6 15" id="KW-0347">Helicase</keyword>
<dbReference type="GO" id="GO:0003677">
    <property type="term" value="F:DNA binding"/>
    <property type="evidence" value="ECO:0007669"/>
    <property type="project" value="UniProtKB-UniRule"/>
</dbReference>
<dbReference type="InterPro" id="IPR038726">
    <property type="entry name" value="PDDEXK_AddAB-type"/>
</dbReference>
<proteinExistence type="inferred from homology"/>
<dbReference type="GO" id="GO:0043138">
    <property type="term" value="F:3'-5' DNA helicase activity"/>
    <property type="evidence" value="ECO:0007669"/>
    <property type="project" value="UniProtKB-UniRule"/>
</dbReference>
<keyword evidence="5 15" id="KW-0378">Hydrolase</keyword>
<keyword evidence="9 15" id="KW-0460">Magnesium</keyword>
<dbReference type="PANTHER" id="PTHR11070:SF23">
    <property type="entry name" value="RECBCD ENZYME SUBUNIT RECB"/>
    <property type="match status" value="1"/>
</dbReference>
<dbReference type="SUPFAM" id="SSF52540">
    <property type="entry name" value="P-loop containing nucleoside triphosphate hydrolases"/>
    <property type="match status" value="1"/>
</dbReference>
<comment type="catalytic activity">
    <reaction evidence="15">
        <text>Exonucleolytic cleavage (in the presence of ATP) in either 5'- to 3'- or 3'- to 5'-direction to yield 5'-phosphooligonucleotides.</text>
        <dbReference type="EC" id="3.1.11.5"/>
    </reaction>
</comment>
<evidence type="ECO:0000256" key="3">
    <source>
        <dbReference type="ARBA" id="ARBA00022741"/>
    </source>
</evidence>
<dbReference type="InterPro" id="IPR027417">
    <property type="entry name" value="P-loop_NTPase"/>
</dbReference>
<feature type="domain" description="UvrD-like helicase C-terminal" evidence="19">
    <location>
        <begin position="365"/>
        <end position="625"/>
    </location>
</feature>
<comment type="cofactor">
    <cofactor evidence="15">
        <name>Mg(2+)</name>
        <dbReference type="ChEBI" id="CHEBI:18420"/>
    </cofactor>
    <text evidence="15">Binds 1 Mg(2+) ion per subunit.</text>
</comment>
<dbReference type="PANTHER" id="PTHR11070">
    <property type="entry name" value="UVRD / RECB / PCRA DNA HELICASE FAMILY MEMBER"/>
    <property type="match status" value="1"/>
</dbReference>
<evidence type="ECO:0000256" key="15">
    <source>
        <dbReference type="HAMAP-Rule" id="MF_01485"/>
    </source>
</evidence>
<dbReference type="EC" id="5.6.2.4" evidence="15"/>
<dbReference type="InterPro" id="IPR011604">
    <property type="entry name" value="PDDEXK-like_dom_sf"/>
</dbReference>
<feature type="domain" description="UvrD-like helicase ATP-binding" evidence="18">
    <location>
        <begin position="11"/>
        <end position="338"/>
    </location>
</feature>
<evidence type="ECO:0000256" key="13">
    <source>
        <dbReference type="ARBA" id="ARBA00034617"/>
    </source>
</evidence>
<dbReference type="Proteomes" id="UP000467201">
    <property type="component" value="Chromosome"/>
</dbReference>
<evidence type="ECO:0000313" key="21">
    <source>
        <dbReference type="Proteomes" id="UP000467201"/>
    </source>
</evidence>
<dbReference type="EC" id="3.1.11.5" evidence="15"/>
<comment type="catalytic activity">
    <reaction evidence="13 15">
        <text>Couples ATP hydrolysis with the unwinding of duplex DNA by translocating in the 3'-5' direction.</text>
        <dbReference type="EC" id="5.6.2.4"/>
    </reaction>
</comment>
<dbReference type="Pfam" id="PF00580">
    <property type="entry name" value="UvrD-helicase"/>
    <property type="match status" value="1"/>
</dbReference>
<feature type="region of interest" description="Nuclease activity, interacts with RecD and RecA" evidence="15">
    <location>
        <begin position="787"/>
        <end position="1142"/>
    </location>
</feature>
<evidence type="ECO:0000256" key="14">
    <source>
        <dbReference type="ARBA" id="ARBA00048988"/>
    </source>
</evidence>
<accession>A0A7I7VMN9</accession>
<evidence type="ECO:0000256" key="9">
    <source>
        <dbReference type="ARBA" id="ARBA00022842"/>
    </source>
</evidence>
<dbReference type="RefSeq" id="WP_085190395.1">
    <property type="nucleotide sequence ID" value="NZ_AP022605.1"/>
</dbReference>
<evidence type="ECO:0000256" key="10">
    <source>
        <dbReference type="ARBA" id="ARBA00023125"/>
    </source>
</evidence>
<feature type="region of interest" description="Disordered" evidence="17">
    <location>
        <begin position="801"/>
        <end position="825"/>
    </location>
</feature>
<evidence type="ECO:0000256" key="2">
    <source>
        <dbReference type="ARBA" id="ARBA00022723"/>
    </source>
</evidence>
<evidence type="ECO:0000256" key="1">
    <source>
        <dbReference type="ARBA" id="ARBA00022722"/>
    </source>
</evidence>
<keyword evidence="3 15" id="KW-0547">Nucleotide-binding</keyword>
<keyword evidence="7 15" id="KW-0269">Exonuclease</keyword>
<evidence type="ECO:0000256" key="4">
    <source>
        <dbReference type="ARBA" id="ARBA00022763"/>
    </source>
</evidence>
<dbReference type="KEGG" id="mdr:MDOR_05090"/>
<dbReference type="Gene3D" id="3.40.50.300">
    <property type="entry name" value="P-loop containing nucleotide triphosphate hydrolases"/>
    <property type="match status" value="2"/>
</dbReference>
<keyword evidence="10 15" id="KW-0238">DNA-binding</keyword>
<keyword evidence="11 15" id="KW-0234">DNA repair</keyword>
<feature type="active site" description="For nuclease activity" evidence="15">
    <location>
        <position position="1000"/>
    </location>
</feature>
<dbReference type="Gene3D" id="1.10.486.10">
    <property type="entry name" value="PCRA, domain 4"/>
    <property type="match status" value="1"/>
</dbReference>
<comment type="catalytic activity">
    <reaction evidence="14 15">
        <text>ATP + H2O = ADP + phosphate + H(+)</text>
        <dbReference type="Rhea" id="RHEA:13065"/>
        <dbReference type="ChEBI" id="CHEBI:15377"/>
        <dbReference type="ChEBI" id="CHEBI:15378"/>
        <dbReference type="ChEBI" id="CHEBI:30616"/>
        <dbReference type="ChEBI" id="CHEBI:43474"/>
        <dbReference type="ChEBI" id="CHEBI:456216"/>
        <dbReference type="EC" id="5.6.2.4"/>
    </reaction>
</comment>
<keyword evidence="8 15" id="KW-0067">ATP-binding</keyword>
<comment type="similarity">
    <text evidence="15">Belongs to the helicase family. UvrD subfamily.</text>
</comment>
<name>A0A7I7VMN9_9MYCO</name>
<feature type="compositionally biased region" description="Basic and acidic residues" evidence="17">
    <location>
        <begin position="720"/>
        <end position="736"/>
    </location>
</feature>
<evidence type="ECO:0000256" key="12">
    <source>
        <dbReference type="ARBA" id="ARBA00023235"/>
    </source>
</evidence>
<dbReference type="HAMAP" id="MF_01485">
    <property type="entry name" value="RecB"/>
    <property type="match status" value="1"/>
</dbReference>
<feature type="binding site" evidence="15">
    <location>
        <position position="987"/>
    </location>
    <ligand>
        <name>Mg(2+)</name>
        <dbReference type="ChEBI" id="CHEBI:18420"/>
    </ligand>
</feature>
<comment type="domain">
    <text evidence="15">The N-terminal DNA-binding domain is a ssDNA-dependent ATPase and has ATP-dependent 3'-5' helicase function. This domain interacts with RecC.</text>
</comment>
<dbReference type="InterPro" id="IPR014016">
    <property type="entry name" value="UvrD-like_ATP-bd"/>
</dbReference>